<dbReference type="SUPFAM" id="SSF74653">
    <property type="entry name" value="TolA/TonB C-terminal domain"/>
    <property type="match status" value="1"/>
</dbReference>
<keyword evidence="2" id="KW-0812">Transmembrane</keyword>
<name>T1B7F7_9ZZZZ</name>
<dbReference type="EMBL" id="AUZZ01001053">
    <property type="protein sequence ID" value="EQD65822.1"/>
    <property type="molecule type" value="Genomic_DNA"/>
</dbReference>
<evidence type="ECO:0000313" key="2">
    <source>
        <dbReference type="EMBL" id="EQD65822.1"/>
    </source>
</evidence>
<protein>
    <submittedName>
        <fullName evidence="2">TolA transmembrane protein</fullName>
    </submittedName>
</protein>
<reference evidence="2" key="1">
    <citation type="submission" date="2013-08" db="EMBL/GenBank/DDBJ databases">
        <authorList>
            <person name="Mendez C."/>
            <person name="Richter M."/>
            <person name="Ferrer M."/>
            <person name="Sanchez J."/>
        </authorList>
    </citation>
    <scope>NUCLEOTIDE SEQUENCE</scope>
</reference>
<evidence type="ECO:0000256" key="1">
    <source>
        <dbReference type="SAM" id="MobiDB-lite"/>
    </source>
</evidence>
<feature type="compositionally biased region" description="Basic and acidic residues" evidence="1">
    <location>
        <begin position="90"/>
        <end position="107"/>
    </location>
</feature>
<comment type="caution">
    <text evidence="2">The sequence shown here is derived from an EMBL/GenBank/DDBJ whole genome shotgun (WGS) entry which is preliminary data.</text>
</comment>
<gene>
    <name evidence="2" type="ORF">B2A_01430</name>
</gene>
<proteinExistence type="predicted"/>
<dbReference type="AlphaFoldDB" id="T1B7F7"/>
<feature type="region of interest" description="Disordered" evidence="1">
    <location>
        <begin position="33"/>
        <end position="107"/>
    </location>
</feature>
<sequence>MNPVQCARPALLAGPVIEAELVGLAAAPPPAPLHLRQPKIKQPPAPPPPAVRIPNPQGPKLPVHTLPPPPQRPDVREQQRVVDLAQQKAEQAKRAQVERQQQHMSEVDAARQDKVQKLLAEMNNLRQQREALDRRARLTAQKDAQLKDLKNLPTATAPNLASAAKPVTGMGGNQQSLLAQYQAALVQAIQQNWLRPDNIQKHVICPIRIMQIPGGKVISATILPGCPYDEVARHSVEAAVLRASPLPYQGFESVFSSELTLNFKVDQ</sequence>
<dbReference type="Gene3D" id="3.30.1150.10">
    <property type="match status" value="1"/>
</dbReference>
<organism evidence="2">
    <name type="scientific">mine drainage metagenome</name>
    <dbReference type="NCBI Taxonomy" id="410659"/>
    <lineage>
        <taxon>unclassified sequences</taxon>
        <taxon>metagenomes</taxon>
        <taxon>ecological metagenomes</taxon>
    </lineage>
</organism>
<feature type="compositionally biased region" description="Pro residues" evidence="1">
    <location>
        <begin position="41"/>
        <end position="72"/>
    </location>
</feature>
<keyword evidence="2" id="KW-0472">Membrane</keyword>
<dbReference type="Pfam" id="PF13103">
    <property type="entry name" value="TonB_2"/>
    <property type="match status" value="1"/>
</dbReference>
<accession>T1B7F7</accession>
<reference evidence="2" key="2">
    <citation type="journal article" date="2014" name="ISME J.">
        <title>Microbial stratification in low pH oxic and suboxic macroscopic growths along an acid mine drainage.</title>
        <authorList>
            <person name="Mendez-Garcia C."/>
            <person name="Mesa V."/>
            <person name="Sprenger R.R."/>
            <person name="Richter M."/>
            <person name="Diez M.S."/>
            <person name="Solano J."/>
            <person name="Bargiela R."/>
            <person name="Golyshina O.V."/>
            <person name="Manteca A."/>
            <person name="Ramos J.L."/>
            <person name="Gallego J.R."/>
            <person name="Llorente I."/>
            <person name="Martins Dos Santos V.A."/>
            <person name="Jensen O.N."/>
            <person name="Pelaez A.I."/>
            <person name="Sanchez J."/>
            <person name="Ferrer M."/>
        </authorList>
    </citation>
    <scope>NUCLEOTIDE SEQUENCE</scope>
</reference>